<keyword evidence="1" id="KW-0732">Signal</keyword>
<geneLocation type="plasmid" evidence="3 5">
    <name>5</name>
</geneLocation>
<dbReference type="Gene3D" id="3.90.70.10">
    <property type="entry name" value="Cysteine proteinases"/>
    <property type="match status" value="1"/>
</dbReference>
<evidence type="ECO:0000313" key="3">
    <source>
        <dbReference type="EMBL" id="VEH81902.1"/>
    </source>
</evidence>
<dbReference type="SUPFAM" id="SSF54001">
    <property type="entry name" value="Cysteine proteinases"/>
    <property type="match status" value="1"/>
</dbReference>
<dbReference type="RefSeq" id="WP_058463118.1">
    <property type="nucleotide sequence ID" value="NZ_CAAAHS010000001.1"/>
</dbReference>
<dbReference type="OrthoDB" id="3648721at2"/>
<feature type="signal peptide" evidence="1">
    <location>
        <begin position="1"/>
        <end position="19"/>
    </location>
</feature>
<keyword evidence="2" id="KW-0645">Protease</keyword>
<keyword evidence="2" id="KW-0378">Hydrolase</keyword>
<evidence type="ECO:0000313" key="2">
    <source>
        <dbReference type="EMBL" id="KTC64773.1"/>
    </source>
</evidence>
<evidence type="ECO:0000313" key="4">
    <source>
        <dbReference type="Proteomes" id="UP000054859"/>
    </source>
</evidence>
<accession>A0A0W0R150</accession>
<gene>
    <name evidence="2" type="ORF">Lade_2067</name>
    <name evidence="3" type="ORF">NCTC12735_00092</name>
</gene>
<dbReference type="Proteomes" id="UP000054859">
    <property type="component" value="Unassembled WGS sequence"/>
</dbReference>
<organism evidence="2 4">
    <name type="scientific">Legionella adelaidensis</name>
    <dbReference type="NCBI Taxonomy" id="45056"/>
    <lineage>
        <taxon>Bacteria</taxon>
        <taxon>Pseudomonadati</taxon>
        <taxon>Pseudomonadota</taxon>
        <taxon>Gammaproteobacteria</taxon>
        <taxon>Legionellales</taxon>
        <taxon>Legionellaceae</taxon>
        <taxon>Legionella</taxon>
    </lineage>
</organism>
<dbReference type="GO" id="GO:0006508">
    <property type="term" value="P:proteolysis"/>
    <property type="evidence" value="ECO:0007669"/>
    <property type="project" value="UniProtKB-KW"/>
</dbReference>
<dbReference type="AlphaFoldDB" id="A0A0W0R150"/>
<dbReference type="Proteomes" id="UP000281170">
    <property type="component" value="Plasmid 5"/>
</dbReference>
<feature type="chain" id="PRO_5036002918" evidence="1">
    <location>
        <begin position="20"/>
        <end position="362"/>
    </location>
</feature>
<dbReference type="STRING" id="45056.Lade_2067"/>
<keyword evidence="4" id="KW-1185">Reference proteome</keyword>
<sequence>MKIARFVYVSLFAAGSVFAQDFQVVGKITHPLSVPVTKATSLKAQPLKRITLMKVQLSEQAQSAIKARTNSVKQAHTLLSAGKLPSKVQLGMGNVPVLDQGMHGTCATFANTAAVNATLNLGDYISQLCQLELGSFLENNGYIPSGWNGTLGKTVLSQMDSFGIVSKDQQEMYGCGGMTQYPVDSAELGEELSPQEFHKLSEPLSDKIGWSNILDVYQAFNDKVNIISVLQQVKESLNKEERVTFGVLLPDLELGVAGAVGSYHAQNDTWVLSDEIIRDLYQSMIQAGHEMVITGYDDNAIAVDKNGIQHRGLLTLRNSWGESIGDHGDFYMSYDYFKALVIEAQEIRSLQKDKDKDVEAVS</sequence>
<dbReference type="InterPro" id="IPR038765">
    <property type="entry name" value="Papain-like_cys_pep_sf"/>
</dbReference>
<dbReference type="EMBL" id="LNKA01000019">
    <property type="protein sequence ID" value="KTC64773.1"/>
    <property type="molecule type" value="Genomic_DNA"/>
</dbReference>
<keyword evidence="3" id="KW-0614">Plasmid</keyword>
<dbReference type="GO" id="GO:0008233">
    <property type="term" value="F:peptidase activity"/>
    <property type="evidence" value="ECO:0007669"/>
    <property type="project" value="UniProtKB-KW"/>
</dbReference>
<reference evidence="2 4" key="1">
    <citation type="submission" date="2015-11" db="EMBL/GenBank/DDBJ databases">
        <title>Identification of large and diverse effector repertoires of 38 Legionella species.</title>
        <authorList>
            <person name="Burstein D."/>
            <person name="Amaro F."/>
            <person name="Zusman T."/>
            <person name="Lifshitz Z."/>
            <person name="Cohen O."/>
            <person name="Gilbert J.A."/>
            <person name="Pupko T."/>
            <person name="Shuman H.A."/>
            <person name="Segal G."/>
        </authorList>
    </citation>
    <scope>NUCLEOTIDE SEQUENCE [LARGE SCALE GENOMIC DNA]</scope>
    <source>
        <strain evidence="2 4">1762-AUS-E</strain>
    </source>
</reference>
<dbReference type="PATRIC" id="fig|45056.6.peg.2137"/>
<dbReference type="EMBL" id="LR134414">
    <property type="protein sequence ID" value="VEH81902.1"/>
    <property type="molecule type" value="Genomic_DNA"/>
</dbReference>
<protein>
    <submittedName>
        <fullName evidence="2 3">Cysteine protease</fullName>
    </submittedName>
</protein>
<evidence type="ECO:0000313" key="5">
    <source>
        <dbReference type="Proteomes" id="UP000281170"/>
    </source>
</evidence>
<dbReference type="CDD" id="cd02619">
    <property type="entry name" value="Peptidase_C1"/>
    <property type="match status" value="1"/>
</dbReference>
<name>A0A0W0R150_9GAMM</name>
<proteinExistence type="predicted"/>
<reference evidence="3 5" key="2">
    <citation type="submission" date="2018-12" db="EMBL/GenBank/DDBJ databases">
        <authorList>
            <consortium name="Pathogen Informatics"/>
        </authorList>
    </citation>
    <scope>NUCLEOTIDE SEQUENCE [LARGE SCALE GENOMIC DNA]</scope>
    <source>
        <strain evidence="3 5">NCTC12735</strain>
        <plasmid evidence="5">5</plasmid>
    </source>
</reference>
<dbReference type="KEGG" id="ladl:NCTC12735_00092"/>
<evidence type="ECO:0000256" key="1">
    <source>
        <dbReference type="SAM" id="SignalP"/>
    </source>
</evidence>